<name>A0A1M7IFR2_9RHOB</name>
<dbReference type="PANTHER" id="PTHR33802:SF1">
    <property type="entry name" value="XK-RELATED PROTEIN"/>
    <property type="match status" value="1"/>
</dbReference>
<evidence type="ECO:0000313" key="2">
    <source>
        <dbReference type="EMBL" id="SHM39614.1"/>
    </source>
</evidence>
<sequence>MDGMERMKAILTLTAALAFALSPLVSDGFNGFRPDQFPIPQIDPPGQPAGYAFAIWGLIYLWLVAGALFGLLRRDVAPGWDRARWPLIASLVIGAAWIPVAQVSPFWATVLIWAMLLSALWALLAAGGEDRAWLRTPIALYAGWLTAASCVALALMLAGHGIMGAQTAALAMIALALVIALIVLRLRPDTPEYAGAVIWALVGIVVANATPPNLPVLALAGAGIAALAVSALRGRAGQV</sequence>
<protein>
    <recommendedName>
        <fullName evidence="4">TspO and MBR related proteins</fullName>
    </recommendedName>
</protein>
<feature type="transmembrane region" description="Helical" evidence="1">
    <location>
        <begin position="193"/>
        <end position="210"/>
    </location>
</feature>
<keyword evidence="1" id="KW-0812">Transmembrane</keyword>
<feature type="transmembrane region" description="Helical" evidence="1">
    <location>
        <begin position="106"/>
        <end position="126"/>
    </location>
</feature>
<evidence type="ECO:0000313" key="3">
    <source>
        <dbReference type="Proteomes" id="UP000322545"/>
    </source>
</evidence>
<gene>
    <name evidence="2" type="ORF">SAMN05443432_10751</name>
</gene>
<feature type="transmembrane region" description="Helical" evidence="1">
    <location>
        <begin position="168"/>
        <end position="186"/>
    </location>
</feature>
<feature type="transmembrane region" description="Helical" evidence="1">
    <location>
        <begin position="216"/>
        <end position="234"/>
    </location>
</feature>
<dbReference type="Proteomes" id="UP000322545">
    <property type="component" value="Unassembled WGS sequence"/>
</dbReference>
<keyword evidence="3" id="KW-1185">Reference proteome</keyword>
<feature type="transmembrane region" description="Helical" evidence="1">
    <location>
        <begin position="138"/>
        <end position="162"/>
    </location>
</feature>
<evidence type="ECO:0008006" key="4">
    <source>
        <dbReference type="Google" id="ProtNLM"/>
    </source>
</evidence>
<dbReference type="EMBL" id="FRCB01000007">
    <property type="protein sequence ID" value="SHM39614.1"/>
    <property type="molecule type" value="Genomic_DNA"/>
</dbReference>
<evidence type="ECO:0000256" key="1">
    <source>
        <dbReference type="SAM" id="Phobius"/>
    </source>
</evidence>
<reference evidence="2 3" key="1">
    <citation type="submission" date="2016-11" db="EMBL/GenBank/DDBJ databases">
        <authorList>
            <person name="Varghese N."/>
            <person name="Submissions S."/>
        </authorList>
    </citation>
    <scope>NUCLEOTIDE SEQUENCE [LARGE SCALE GENOMIC DNA]</scope>
    <source>
        <strain evidence="2 3">DSM 28249</strain>
    </source>
</reference>
<keyword evidence="1" id="KW-1133">Transmembrane helix</keyword>
<dbReference type="PANTHER" id="PTHR33802">
    <property type="entry name" value="SI:CH211-161H7.5-RELATED"/>
    <property type="match status" value="1"/>
</dbReference>
<accession>A0A1M7IFR2</accession>
<dbReference type="AlphaFoldDB" id="A0A1M7IFR2"/>
<feature type="transmembrane region" description="Helical" evidence="1">
    <location>
        <begin position="50"/>
        <end position="71"/>
    </location>
</feature>
<feature type="transmembrane region" description="Helical" evidence="1">
    <location>
        <begin position="83"/>
        <end position="100"/>
    </location>
</feature>
<proteinExistence type="predicted"/>
<organism evidence="2 3">
    <name type="scientific">Roseovarius litoreus</name>
    <dbReference type="NCBI Taxonomy" id="1155722"/>
    <lineage>
        <taxon>Bacteria</taxon>
        <taxon>Pseudomonadati</taxon>
        <taxon>Pseudomonadota</taxon>
        <taxon>Alphaproteobacteria</taxon>
        <taxon>Rhodobacterales</taxon>
        <taxon>Roseobacteraceae</taxon>
        <taxon>Roseovarius</taxon>
    </lineage>
</organism>
<keyword evidence="1" id="KW-0472">Membrane</keyword>